<keyword evidence="3" id="KW-0053">Apoptosis</keyword>
<reference evidence="11" key="3">
    <citation type="submission" date="2025-09" db="UniProtKB">
        <authorList>
            <consortium name="Ensembl"/>
        </authorList>
    </citation>
    <scope>IDENTIFICATION</scope>
</reference>
<dbReference type="SUPFAM" id="SSF57586">
    <property type="entry name" value="TNF receptor-like"/>
    <property type="match status" value="2"/>
</dbReference>
<organism evidence="11 12">
    <name type="scientific">Salarias fasciatus</name>
    <name type="common">Jewelled blenny</name>
    <name type="synonym">Blennius fasciatus</name>
    <dbReference type="NCBI Taxonomy" id="181472"/>
    <lineage>
        <taxon>Eukaryota</taxon>
        <taxon>Metazoa</taxon>
        <taxon>Chordata</taxon>
        <taxon>Craniata</taxon>
        <taxon>Vertebrata</taxon>
        <taxon>Euteleostomi</taxon>
        <taxon>Actinopterygii</taxon>
        <taxon>Neopterygii</taxon>
        <taxon>Teleostei</taxon>
        <taxon>Neoteleostei</taxon>
        <taxon>Acanthomorphata</taxon>
        <taxon>Ovalentaria</taxon>
        <taxon>Blenniimorphae</taxon>
        <taxon>Blenniiformes</taxon>
        <taxon>Blennioidei</taxon>
        <taxon>Blenniidae</taxon>
        <taxon>Salariinae</taxon>
        <taxon>Salarias</taxon>
    </lineage>
</organism>
<feature type="disulfide bond" evidence="8">
    <location>
        <begin position="143"/>
        <end position="158"/>
    </location>
</feature>
<keyword evidence="2" id="KW-0964">Secreted</keyword>
<dbReference type="PROSITE" id="PS50050">
    <property type="entry name" value="TNFR_NGFR_2"/>
    <property type="match status" value="2"/>
</dbReference>
<feature type="repeat" description="TNFR-Cys" evidence="8">
    <location>
        <begin position="142"/>
        <end position="182"/>
    </location>
</feature>
<dbReference type="PANTHER" id="PTHR23097">
    <property type="entry name" value="TUMOR NECROSIS FACTOR RECEPTOR SUPERFAMILY MEMBER"/>
    <property type="match status" value="1"/>
</dbReference>
<dbReference type="InParanoid" id="A0A672G983"/>
<evidence type="ECO:0000256" key="6">
    <source>
        <dbReference type="ARBA" id="ARBA00023157"/>
    </source>
</evidence>
<evidence type="ECO:0000256" key="1">
    <source>
        <dbReference type="ARBA" id="ARBA00004613"/>
    </source>
</evidence>
<reference evidence="11" key="2">
    <citation type="submission" date="2025-08" db="UniProtKB">
        <authorList>
            <consortium name="Ensembl"/>
        </authorList>
    </citation>
    <scope>IDENTIFICATION</scope>
</reference>
<comment type="caution">
    <text evidence="8">Lacks conserved residue(s) required for the propagation of feature annotation.</text>
</comment>
<protein>
    <recommendedName>
        <fullName evidence="10">TNFR-Cys domain-containing protein</fullName>
    </recommendedName>
</protein>
<keyword evidence="4 9" id="KW-0732">Signal</keyword>
<feature type="disulfide bond" evidence="8">
    <location>
        <begin position="63"/>
        <end position="78"/>
    </location>
</feature>
<dbReference type="GO" id="GO:0005576">
    <property type="term" value="C:extracellular region"/>
    <property type="evidence" value="ECO:0007669"/>
    <property type="project" value="UniProtKB-SubCell"/>
</dbReference>
<accession>A0A672G983</accession>
<evidence type="ECO:0000256" key="8">
    <source>
        <dbReference type="PROSITE-ProRule" id="PRU00206"/>
    </source>
</evidence>
<dbReference type="InterPro" id="IPR001368">
    <property type="entry name" value="TNFR/NGFR_Cys_rich_reg"/>
</dbReference>
<feature type="disulfide bond" evidence="8">
    <location>
        <begin position="164"/>
        <end position="182"/>
    </location>
</feature>
<feature type="repeat" description="TNFR-Cys" evidence="8">
    <location>
        <begin position="62"/>
        <end position="103"/>
    </location>
</feature>
<evidence type="ECO:0000256" key="7">
    <source>
        <dbReference type="ARBA" id="ARBA00023180"/>
    </source>
</evidence>
<sequence>ILLLPTLILLSGLHTAASAVDSIPKYEYKDPLTGKPLLCNRCPPGTHMVAHCTASTQTKCAPCANEYFTELWNYLPRCLYCHSFCTGNQEVARECSPTSDRVCRCKQGFYSADDFCIPHTECGPGEGVLTRGSSKMDTVCEKCSEGFYSTSTSALDSCIKQEECEAGQLTLLQGSVYQDTVCGSCEDLANGGETLRRFLSGFLSKMRKTFVFFNKSSIIVTEYDVRNNSPLLDQIRDWVYKTPEKQLWNMPQMLRSCQLSSMADRLQKRLSDIKQLSPNCTLSF</sequence>
<evidence type="ECO:0000313" key="12">
    <source>
        <dbReference type="Proteomes" id="UP000472267"/>
    </source>
</evidence>
<dbReference type="PANTHER" id="PTHR23097:SF90">
    <property type="entry name" value="TUMOR NECROSIS FACTOR RECEPTOR SUPERFAMILY MEMBER 11B"/>
    <property type="match status" value="1"/>
</dbReference>
<keyword evidence="6 8" id="KW-1015">Disulfide bond</keyword>
<dbReference type="AlphaFoldDB" id="A0A672G983"/>
<dbReference type="GO" id="GO:0006915">
    <property type="term" value="P:apoptotic process"/>
    <property type="evidence" value="ECO:0007669"/>
    <property type="project" value="UniProtKB-KW"/>
</dbReference>
<comment type="subcellular location">
    <subcellularLocation>
        <location evidence="1">Secreted</location>
    </subcellularLocation>
</comment>
<dbReference type="Proteomes" id="UP000472267">
    <property type="component" value="Chromosome 11"/>
</dbReference>
<evidence type="ECO:0000256" key="5">
    <source>
        <dbReference type="ARBA" id="ARBA00022737"/>
    </source>
</evidence>
<evidence type="ECO:0000256" key="2">
    <source>
        <dbReference type="ARBA" id="ARBA00022525"/>
    </source>
</evidence>
<feature type="domain" description="TNFR-Cys" evidence="10">
    <location>
        <begin position="142"/>
        <end position="182"/>
    </location>
</feature>
<evidence type="ECO:0000256" key="9">
    <source>
        <dbReference type="SAM" id="SignalP"/>
    </source>
</evidence>
<feature type="chain" id="PRO_5025379748" description="TNFR-Cys domain-containing protein" evidence="9">
    <location>
        <begin position="20"/>
        <end position="284"/>
    </location>
</feature>
<proteinExistence type="predicted"/>
<feature type="domain" description="TNFR-Cys" evidence="10">
    <location>
        <begin position="62"/>
        <end position="103"/>
    </location>
</feature>
<evidence type="ECO:0000256" key="4">
    <source>
        <dbReference type="ARBA" id="ARBA00022729"/>
    </source>
</evidence>
<dbReference type="SMART" id="SM00208">
    <property type="entry name" value="TNFR"/>
    <property type="match status" value="4"/>
</dbReference>
<keyword evidence="12" id="KW-1185">Reference proteome</keyword>
<reference evidence="11" key="1">
    <citation type="submission" date="2019-06" db="EMBL/GenBank/DDBJ databases">
        <authorList>
            <consortium name="Wellcome Sanger Institute Data Sharing"/>
        </authorList>
    </citation>
    <scope>NUCLEOTIDE SEQUENCE [LARGE SCALE GENOMIC DNA]</scope>
</reference>
<keyword evidence="7" id="KW-0325">Glycoprotein</keyword>
<dbReference type="OMA" id="CAPCSAN"/>
<dbReference type="CDD" id="cd00185">
    <property type="entry name" value="TNFRSF"/>
    <property type="match status" value="1"/>
</dbReference>
<name>A0A672G983_SALFA</name>
<feature type="signal peptide" evidence="9">
    <location>
        <begin position="1"/>
        <end position="19"/>
    </location>
</feature>
<evidence type="ECO:0000256" key="3">
    <source>
        <dbReference type="ARBA" id="ARBA00022703"/>
    </source>
</evidence>
<dbReference type="Pfam" id="PF21733">
    <property type="entry name" value="Death_3"/>
    <property type="match status" value="1"/>
</dbReference>
<dbReference type="Ensembl" id="ENSSFAT00005008123.1">
    <property type="protein sequence ID" value="ENSSFAP00005007729.1"/>
    <property type="gene ID" value="ENSSFAG00005004568.1"/>
</dbReference>
<dbReference type="InterPro" id="IPR048522">
    <property type="entry name" value="Death_3_fish"/>
</dbReference>
<feature type="disulfide bond" evidence="8">
    <location>
        <begin position="85"/>
        <end position="103"/>
    </location>
</feature>
<evidence type="ECO:0000259" key="10">
    <source>
        <dbReference type="PROSITE" id="PS50050"/>
    </source>
</evidence>
<dbReference type="InterPro" id="IPR052459">
    <property type="entry name" value="TNFRSF_decoy_receptor"/>
</dbReference>
<dbReference type="Pfam" id="PF00020">
    <property type="entry name" value="TNFR_c6"/>
    <property type="match status" value="3"/>
</dbReference>
<keyword evidence="5" id="KW-0677">Repeat</keyword>
<dbReference type="Gene3D" id="2.10.50.10">
    <property type="entry name" value="Tumor Necrosis Factor Receptor, subunit A, domain 2"/>
    <property type="match status" value="3"/>
</dbReference>
<evidence type="ECO:0000313" key="11">
    <source>
        <dbReference type="Ensembl" id="ENSSFAP00005007729.1"/>
    </source>
</evidence>